<accession>A0A0R2ZK94</accession>
<dbReference type="PATRIC" id="fig|200450.4.peg.4736"/>
<dbReference type="EMBL" id="JYLK01000007">
    <property type="protein sequence ID" value="KRP60172.1"/>
    <property type="molecule type" value="Genomic_DNA"/>
</dbReference>
<comment type="caution">
    <text evidence="1">The sequence shown here is derived from an EMBL/GenBank/DDBJ whole genome shotgun (WGS) entry which is preliminary data.</text>
</comment>
<organism evidence="1 2">
    <name type="scientific">Pseudomonas trivialis</name>
    <dbReference type="NCBI Taxonomy" id="200450"/>
    <lineage>
        <taxon>Bacteria</taxon>
        <taxon>Pseudomonadati</taxon>
        <taxon>Pseudomonadota</taxon>
        <taxon>Gammaproteobacteria</taxon>
        <taxon>Pseudomonadales</taxon>
        <taxon>Pseudomonadaceae</taxon>
        <taxon>Pseudomonas</taxon>
    </lineage>
</organism>
<gene>
    <name evidence="1" type="ORF">TU79_13495</name>
</gene>
<dbReference type="AlphaFoldDB" id="A0A0R2ZK94"/>
<reference evidence="1 2" key="1">
    <citation type="submission" date="2015-02" db="EMBL/GenBank/DDBJ databases">
        <title>Two Pseudomonas sp. nov. isolated from raw milk.</title>
        <authorList>
            <person name="Wenning M."/>
            <person name="von Neubeck M."/>
            <person name="Huptas C."/>
            <person name="Scherer S."/>
        </authorList>
    </citation>
    <scope>NUCLEOTIDE SEQUENCE [LARGE SCALE GENOMIC DNA]</scope>
    <source>
        <strain evidence="1 2">DSM 14937</strain>
    </source>
</reference>
<evidence type="ECO:0000313" key="1">
    <source>
        <dbReference type="EMBL" id="KRP60172.1"/>
    </source>
</evidence>
<protein>
    <submittedName>
        <fullName evidence="1">Uncharacterized protein</fullName>
    </submittedName>
</protein>
<evidence type="ECO:0000313" key="2">
    <source>
        <dbReference type="Proteomes" id="UP000052019"/>
    </source>
</evidence>
<dbReference type="Proteomes" id="UP000052019">
    <property type="component" value="Unassembled WGS sequence"/>
</dbReference>
<name>A0A0R2ZK94_9PSED</name>
<proteinExistence type="predicted"/>
<sequence>MTHSLPLSVDIDHSANFSANHTTSKTESINRSVFSALVWPIAWRILSLTAFQTTLILGRQNFFADMLNLGLNKIQSEALLNAKRWDARMALAWSHLTPAERKLAQNLTTLSMKTIGLNLASLNLIAYAATHSFTETMPISAQALHKPLTQSEP</sequence>